<accession>A0ABX6SZ11</accession>
<name>A0ABX6SZ11_9SPHN</name>
<evidence type="ECO:0000313" key="2">
    <source>
        <dbReference type="Proteomes" id="UP000516134"/>
    </source>
</evidence>
<dbReference type="Proteomes" id="UP000516134">
    <property type="component" value="Chromosome"/>
</dbReference>
<proteinExistence type="predicted"/>
<protein>
    <submittedName>
        <fullName evidence="1">Uncharacterized protein</fullName>
    </submittedName>
</protein>
<dbReference type="EMBL" id="CP060780">
    <property type="protein sequence ID" value="QNP42806.1"/>
    <property type="molecule type" value="Genomic_DNA"/>
</dbReference>
<dbReference type="RefSeq" id="WP_187714238.1">
    <property type="nucleotide sequence ID" value="NZ_CP060780.1"/>
</dbReference>
<reference evidence="1 2" key="1">
    <citation type="submission" date="2020-08" db="EMBL/GenBank/DDBJ databases">
        <title>Genome sequence of Sphingomonas daechungensis KACC 18115T.</title>
        <authorList>
            <person name="Hyun D.-W."/>
            <person name="Bae J.-W."/>
        </authorList>
    </citation>
    <scope>NUCLEOTIDE SEQUENCE [LARGE SCALE GENOMIC DNA]</scope>
    <source>
        <strain evidence="1 2">KACC 18115</strain>
    </source>
</reference>
<evidence type="ECO:0000313" key="1">
    <source>
        <dbReference type="EMBL" id="QNP42806.1"/>
    </source>
</evidence>
<keyword evidence="2" id="KW-1185">Reference proteome</keyword>
<gene>
    <name evidence="1" type="ORF">H9L15_12045</name>
</gene>
<sequence length="151" mass="16993">MYRVNLRQFGYGISAPSSVLIDMLLAEIPTAVWRDQGGGMDAGNYDGLSAVSTPAEWAEFSKAAIEDPEPFVELQQRFLDRQEMPLDPQDVFQRYAKLFETARRVEIRPTAFLPERERVLFVANGNVPTLQLSFTKPLAPMVARASLQASW</sequence>
<organism evidence="1 2">
    <name type="scientific">Sphingomonas daechungensis</name>
    <dbReference type="NCBI Taxonomy" id="1176646"/>
    <lineage>
        <taxon>Bacteria</taxon>
        <taxon>Pseudomonadati</taxon>
        <taxon>Pseudomonadota</taxon>
        <taxon>Alphaproteobacteria</taxon>
        <taxon>Sphingomonadales</taxon>
        <taxon>Sphingomonadaceae</taxon>
        <taxon>Sphingomonas</taxon>
    </lineage>
</organism>